<feature type="compositionally biased region" description="Basic residues" evidence="1">
    <location>
        <begin position="52"/>
        <end position="61"/>
    </location>
</feature>
<name>A0A6J4RGN7_9ACTN</name>
<feature type="compositionally biased region" description="Basic and acidic residues" evidence="1">
    <location>
        <begin position="201"/>
        <end position="216"/>
    </location>
</feature>
<feature type="compositionally biased region" description="Basic residues" evidence="1">
    <location>
        <begin position="70"/>
        <end position="85"/>
    </location>
</feature>
<accession>A0A6J4RGN7</accession>
<dbReference type="AlphaFoldDB" id="A0A6J4RGN7"/>
<evidence type="ECO:0000313" key="2">
    <source>
        <dbReference type="EMBL" id="CAA9467037.1"/>
    </source>
</evidence>
<feature type="compositionally biased region" description="Basic residues" evidence="1">
    <location>
        <begin position="1"/>
        <end position="15"/>
    </location>
</feature>
<feature type="compositionally biased region" description="Pro residues" evidence="1">
    <location>
        <begin position="16"/>
        <end position="42"/>
    </location>
</feature>
<sequence>EGPPHGRHRPARRRPPGSPPRGRPRGPVPGPPREPERLPPGPLTNRGLPGRRQQRRRPPPRARRDGSSPARRRHRARPRRRRGRPERRGLPARGRRQHERALGLRVPLWPEKEDGGGREGQRARLDHRAPGDDLRLRAGQERPPPPALPGALPRLPDLRPRHEPLAARLPRGLRPRRLRNPRPPRRRRTGLRPARRLTALLRDDGRDGRPRPRKETPPPPASPGTHPTNPAPRRVAPAPAPRQERAGLAPARGQGLPLRRRARGPRLRPASVRRWRGPGGRPSEGGRPPEARDAI</sequence>
<feature type="compositionally biased region" description="Basic and acidic residues" evidence="1">
    <location>
        <begin position="110"/>
        <end position="140"/>
    </location>
</feature>
<feature type="compositionally biased region" description="Basic and acidic residues" evidence="1">
    <location>
        <begin position="156"/>
        <end position="165"/>
    </location>
</feature>
<evidence type="ECO:0000256" key="1">
    <source>
        <dbReference type="SAM" id="MobiDB-lite"/>
    </source>
</evidence>
<feature type="compositionally biased region" description="Basic residues" evidence="1">
    <location>
        <begin position="258"/>
        <end position="276"/>
    </location>
</feature>
<gene>
    <name evidence="2" type="ORF">AVDCRST_MAG05-155</name>
</gene>
<feature type="compositionally biased region" description="Low complexity" evidence="1">
    <location>
        <begin position="223"/>
        <end position="237"/>
    </location>
</feature>
<proteinExistence type="predicted"/>
<feature type="non-terminal residue" evidence="2">
    <location>
        <position position="1"/>
    </location>
</feature>
<feature type="region of interest" description="Disordered" evidence="1">
    <location>
        <begin position="1"/>
        <end position="295"/>
    </location>
</feature>
<reference evidence="2" key="1">
    <citation type="submission" date="2020-02" db="EMBL/GenBank/DDBJ databases">
        <authorList>
            <person name="Meier V. D."/>
        </authorList>
    </citation>
    <scope>NUCLEOTIDE SEQUENCE</scope>
    <source>
        <strain evidence="2">AVDCRST_MAG05</strain>
    </source>
</reference>
<feature type="non-terminal residue" evidence="2">
    <location>
        <position position="295"/>
    </location>
</feature>
<organism evidence="2">
    <name type="scientific">uncultured Rubrobacteraceae bacterium</name>
    <dbReference type="NCBI Taxonomy" id="349277"/>
    <lineage>
        <taxon>Bacteria</taxon>
        <taxon>Bacillati</taxon>
        <taxon>Actinomycetota</taxon>
        <taxon>Rubrobacteria</taxon>
        <taxon>Rubrobacterales</taxon>
        <taxon>Rubrobacteraceae</taxon>
        <taxon>environmental samples</taxon>
    </lineage>
</organism>
<protein>
    <submittedName>
        <fullName evidence="2">Uncharacterized protein</fullName>
    </submittedName>
</protein>
<dbReference type="EMBL" id="CADCVM010000026">
    <property type="protein sequence ID" value="CAA9467037.1"/>
    <property type="molecule type" value="Genomic_DNA"/>
</dbReference>
<feature type="compositionally biased region" description="Basic residues" evidence="1">
    <location>
        <begin position="171"/>
        <end position="195"/>
    </location>
</feature>